<feature type="transmembrane region" description="Helical" evidence="1">
    <location>
        <begin position="6"/>
        <end position="25"/>
    </location>
</feature>
<keyword evidence="1" id="KW-0812">Transmembrane</keyword>
<dbReference type="KEGG" id="gog:C1280_08140"/>
<keyword evidence="3" id="KW-1185">Reference proteome</keyword>
<evidence type="ECO:0000313" key="2">
    <source>
        <dbReference type="EMBL" id="AWM36992.1"/>
    </source>
</evidence>
<evidence type="ECO:0000256" key="1">
    <source>
        <dbReference type="SAM" id="Phobius"/>
    </source>
</evidence>
<name>A0A2Z3GY83_9BACT</name>
<protein>
    <submittedName>
        <fullName evidence="2">Uncharacterized protein</fullName>
    </submittedName>
</protein>
<dbReference type="RefSeq" id="WP_010033217.1">
    <property type="nucleotide sequence ID" value="NZ_CP025958.1"/>
</dbReference>
<evidence type="ECO:0000313" key="3">
    <source>
        <dbReference type="Proteomes" id="UP000245802"/>
    </source>
</evidence>
<organism evidence="2 3">
    <name type="scientific">Gemmata obscuriglobus</name>
    <dbReference type="NCBI Taxonomy" id="114"/>
    <lineage>
        <taxon>Bacteria</taxon>
        <taxon>Pseudomonadati</taxon>
        <taxon>Planctomycetota</taxon>
        <taxon>Planctomycetia</taxon>
        <taxon>Gemmatales</taxon>
        <taxon>Gemmataceae</taxon>
        <taxon>Gemmata</taxon>
    </lineage>
</organism>
<dbReference type="EMBL" id="CP025958">
    <property type="protein sequence ID" value="AWM36992.1"/>
    <property type="molecule type" value="Genomic_DNA"/>
</dbReference>
<gene>
    <name evidence="2" type="ORF">C1280_08140</name>
</gene>
<sequence length="62" mass="7122">MIECVLQWLVVLSPFVLVPIGLGYVRDEKEEIKMMEDEILGAHEEMECAMRDLEAIKEVAND</sequence>
<dbReference type="Proteomes" id="UP000245802">
    <property type="component" value="Chromosome"/>
</dbReference>
<accession>A0A2Z3GY83</accession>
<dbReference type="AlphaFoldDB" id="A0A2Z3GY83"/>
<reference evidence="2 3" key="1">
    <citation type="submission" date="2018-01" db="EMBL/GenBank/DDBJ databases">
        <title>G. obscuriglobus.</title>
        <authorList>
            <person name="Franke J."/>
            <person name="Blomberg W."/>
            <person name="Selmecki A."/>
        </authorList>
    </citation>
    <scope>NUCLEOTIDE SEQUENCE [LARGE SCALE GENOMIC DNA]</scope>
    <source>
        <strain evidence="2 3">DSM 5831</strain>
    </source>
</reference>
<proteinExistence type="predicted"/>
<keyword evidence="1" id="KW-1133">Transmembrane helix</keyword>
<keyword evidence="1" id="KW-0472">Membrane</keyword>